<keyword evidence="11" id="KW-1185">Reference proteome</keyword>
<dbReference type="Pfam" id="PF00400">
    <property type="entry name" value="WD40"/>
    <property type="match status" value="2"/>
</dbReference>
<evidence type="ECO:0000256" key="3">
    <source>
        <dbReference type="ARBA" id="ARBA00022737"/>
    </source>
</evidence>
<dbReference type="EMBL" id="JARPOI010000012">
    <property type="protein sequence ID" value="KAJ9166702.1"/>
    <property type="molecule type" value="Genomic_DNA"/>
</dbReference>
<evidence type="ECO:0000256" key="7">
    <source>
        <dbReference type="PROSITE-ProRule" id="PRU00221"/>
    </source>
</evidence>
<keyword evidence="4 6" id="KW-0863">Zinc-finger</keyword>
<keyword evidence="5" id="KW-0862">Zinc</keyword>
<dbReference type="SUPFAM" id="SSF50978">
    <property type="entry name" value="WD40 repeat-like"/>
    <property type="match status" value="1"/>
</dbReference>
<protein>
    <recommendedName>
        <fullName evidence="12">RING-type domain-containing protein</fullName>
    </recommendedName>
</protein>
<evidence type="ECO:0000259" key="8">
    <source>
        <dbReference type="PROSITE" id="PS50011"/>
    </source>
</evidence>
<name>A0ABQ9LFH0_HEVBR</name>
<dbReference type="InterPro" id="IPR027370">
    <property type="entry name" value="Znf-RING_euk"/>
</dbReference>
<dbReference type="SUPFAM" id="SSF56112">
    <property type="entry name" value="Protein kinase-like (PK-like)"/>
    <property type="match status" value="1"/>
</dbReference>
<keyword evidence="1 7" id="KW-0853">WD repeat</keyword>
<evidence type="ECO:0000313" key="11">
    <source>
        <dbReference type="Proteomes" id="UP001174677"/>
    </source>
</evidence>
<evidence type="ECO:0000256" key="5">
    <source>
        <dbReference type="ARBA" id="ARBA00022833"/>
    </source>
</evidence>
<feature type="repeat" description="WD" evidence="7">
    <location>
        <begin position="543"/>
        <end position="582"/>
    </location>
</feature>
<evidence type="ECO:0000256" key="1">
    <source>
        <dbReference type="ARBA" id="ARBA00022574"/>
    </source>
</evidence>
<dbReference type="InterPro" id="IPR013083">
    <property type="entry name" value="Znf_RING/FYVE/PHD"/>
</dbReference>
<dbReference type="InterPro" id="IPR020472">
    <property type="entry name" value="WD40_PAC1"/>
</dbReference>
<dbReference type="Gene3D" id="3.30.40.10">
    <property type="entry name" value="Zinc/RING finger domain, C3HC4 (zinc finger)"/>
    <property type="match status" value="1"/>
</dbReference>
<dbReference type="SUPFAM" id="SSF57850">
    <property type="entry name" value="RING/U-box"/>
    <property type="match status" value="1"/>
</dbReference>
<dbReference type="InterPro" id="IPR001680">
    <property type="entry name" value="WD40_rpt"/>
</dbReference>
<dbReference type="InterPro" id="IPR001841">
    <property type="entry name" value="Znf_RING"/>
</dbReference>
<organism evidence="10 11">
    <name type="scientific">Hevea brasiliensis</name>
    <name type="common">Para rubber tree</name>
    <name type="synonym">Siphonia brasiliensis</name>
    <dbReference type="NCBI Taxonomy" id="3981"/>
    <lineage>
        <taxon>Eukaryota</taxon>
        <taxon>Viridiplantae</taxon>
        <taxon>Streptophyta</taxon>
        <taxon>Embryophyta</taxon>
        <taxon>Tracheophyta</taxon>
        <taxon>Spermatophyta</taxon>
        <taxon>Magnoliopsida</taxon>
        <taxon>eudicotyledons</taxon>
        <taxon>Gunneridae</taxon>
        <taxon>Pentapetalae</taxon>
        <taxon>rosids</taxon>
        <taxon>fabids</taxon>
        <taxon>Malpighiales</taxon>
        <taxon>Euphorbiaceae</taxon>
        <taxon>Crotonoideae</taxon>
        <taxon>Micrandreae</taxon>
        <taxon>Hevea</taxon>
    </lineage>
</organism>
<dbReference type="PANTHER" id="PTHR44489:SF11">
    <property type="entry name" value="WD REPEAT DOMAIN 86"/>
    <property type="match status" value="1"/>
</dbReference>
<gene>
    <name evidence="10" type="ORF">P3X46_021411</name>
</gene>
<dbReference type="PANTHER" id="PTHR44489">
    <property type="match status" value="1"/>
</dbReference>
<dbReference type="PROSITE" id="PS50294">
    <property type="entry name" value="WD_REPEATS_REGION"/>
    <property type="match status" value="1"/>
</dbReference>
<dbReference type="Gene3D" id="2.130.10.10">
    <property type="entry name" value="YVTN repeat-like/Quinoprotein amine dehydrogenase"/>
    <property type="match status" value="2"/>
</dbReference>
<feature type="repeat" description="WD" evidence="7">
    <location>
        <begin position="674"/>
        <end position="713"/>
    </location>
</feature>
<feature type="domain" description="RING-type" evidence="9">
    <location>
        <begin position="14"/>
        <end position="59"/>
    </location>
</feature>
<evidence type="ECO:0000256" key="2">
    <source>
        <dbReference type="ARBA" id="ARBA00022723"/>
    </source>
</evidence>
<dbReference type="PROSITE" id="PS50011">
    <property type="entry name" value="PROTEIN_KINASE_DOM"/>
    <property type="match status" value="1"/>
</dbReference>
<proteinExistence type="predicted"/>
<dbReference type="InterPro" id="IPR015943">
    <property type="entry name" value="WD40/YVTN_repeat-like_dom_sf"/>
</dbReference>
<evidence type="ECO:0008006" key="12">
    <source>
        <dbReference type="Google" id="ProtNLM"/>
    </source>
</evidence>
<dbReference type="PROSITE" id="PS50089">
    <property type="entry name" value="ZF_RING_2"/>
    <property type="match status" value="1"/>
</dbReference>
<evidence type="ECO:0000259" key="9">
    <source>
        <dbReference type="PROSITE" id="PS50089"/>
    </source>
</evidence>
<dbReference type="PRINTS" id="PR00320">
    <property type="entry name" value="GPROTEINBRPT"/>
</dbReference>
<reference evidence="10 11" key="1">
    <citation type="journal article" date="2023" name="Plant Biotechnol. J.">
        <title>Chromosome-level wild Hevea brasiliensis genome provides new tools for genomic-assisted breeding and valuable loci to elevate rubber yield.</title>
        <authorList>
            <person name="Cheng H."/>
            <person name="Song X."/>
            <person name="Hu Y."/>
            <person name="Wu T."/>
            <person name="Yang Q."/>
            <person name="An Z."/>
            <person name="Feng S."/>
            <person name="Deng Z."/>
            <person name="Wu W."/>
            <person name="Zeng X."/>
            <person name="Tu M."/>
            <person name="Wang X."/>
            <person name="Huang H."/>
        </authorList>
    </citation>
    <scope>NUCLEOTIDE SEQUENCE [LARGE SCALE GENOMIC DNA]</scope>
    <source>
        <strain evidence="10">MT/VB/25A 57/8</strain>
    </source>
</reference>
<keyword evidence="2" id="KW-0479">Metal-binding</keyword>
<dbReference type="CDD" id="cd16587">
    <property type="entry name" value="RING-HC_TRIM32_C-VII"/>
    <property type="match status" value="1"/>
</dbReference>
<evidence type="ECO:0000256" key="4">
    <source>
        <dbReference type="ARBA" id="ARBA00022771"/>
    </source>
</evidence>
<comment type="caution">
    <text evidence="10">The sequence shown here is derived from an EMBL/GenBank/DDBJ whole genome shotgun (WGS) entry which is preliminary data.</text>
</comment>
<keyword evidence="3" id="KW-0677">Repeat</keyword>
<feature type="domain" description="Protein kinase" evidence="8">
    <location>
        <begin position="157"/>
        <end position="461"/>
    </location>
</feature>
<dbReference type="SMART" id="SM00320">
    <property type="entry name" value="WD40"/>
    <property type="match status" value="7"/>
</dbReference>
<dbReference type="PROSITE" id="PS50082">
    <property type="entry name" value="WD_REPEATS_2"/>
    <property type="match status" value="2"/>
</dbReference>
<dbReference type="InterPro" id="IPR044715">
    <property type="entry name" value="WDR86-like"/>
</dbReference>
<sequence length="834" mass="93237">MDQLEMESPDVPECPVCLQTYDGEYTIPRVLACGHTTCESCLKSLPQKYPQTIRCPACTQLVKFPSQGPSFLPKNIDLLRLIPTTSQLQNPPKPHNKAQNDLQHHHLQVDSVSRLWSDEFYATWKNWVLPNDGVLVEEKRNGFGCLKEDNRKVRFFKLAGVSLPVNGSGSVFKLSYDAWIMNCLYGMREEVREQLSLILKICSKNSRICKVYGLWADLEHGVLYLVCERLSGVLDQLPQFENGLTENGLSSFAMMGMEMCEAVIASHLEGLCMGCLSLSCFELDDFGHVNLSLSEVLVTGRAVHEVIMEAGSDGRRICDKEIGKLVSESYKRGAFLSPEMLFEILKKDAIEVECVNFRYPVVHSSDVWSLTCILLRFLIGKQFTEELVDYVDHFISKSSEENSLDCSVLYMGLMEKVRAMIGGKVGEECESLQKILCRCLNFDPGSRPLVIDLWKCVREFVIKLQFDTMLRLDRTVHEKSKGHCLALGEFSLVPKKILEIHNKDEVLRADNSSTENPDQVEGVRVDKDFVDGILEGKVKLKNMQGHLDCVTGLAVGGGFLFSSSFDKSVQVWSLKDFSHLHTFKGHEHKVMAVIYVDEEQPLCISGDSGGGIFLWSLTIPLRQEPLKKWYEQKDWRYSGIHALATAGNGYLYTGSGDRSIKAWSLQDGILSSAMDGHKSVVSTLAACDGILYSGSWDGTIRLWSLSDHSLLTVLGEDVPGTVTSVLSLFVSQNQLVAAHENGHLKVWRNDMFLKSMQPHNGAIFAIGMEGRYLFSGGWDKAVNIQELSGDEFQVDTRSIGSVPGGSVITSLLYSQGKLFVGYGDRTIKVYYYGE</sequence>
<dbReference type="InterPro" id="IPR011009">
    <property type="entry name" value="Kinase-like_dom_sf"/>
</dbReference>
<accession>A0ABQ9LFH0</accession>
<dbReference type="Pfam" id="PF13445">
    <property type="entry name" value="zf-RING_UBOX"/>
    <property type="match status" value="1"/>
</dbReference>
<dbReference type="SMART" id="SM00184">
    <property type="entry name" value="RING"/>
    <property type="match status" value="1"/>
</dbReference>
<evidence type="ECO:0000313" key="10">
    <source>
        <dbReference type="EMBL" id="KAJ9166702.1"/>
    </source>
</evidence>
<dbReference type="InterPro" id="IPR036322">
    <property type="entry name" value="WD40_repeat_dom_sf"/>
</dbReference>
<dbReference type="InterPro" id="IPR000719">
    <property type="entry name" value="Prot_kinase_dom"/>
</dbReference>
<evidence type="ECO:0000256" key="6">
    <source>
        <dbReference type="PROSITE-ProRule" id="PRU00175"/>
    </source>
</evidence>
<dbReference type="Proteomes" id="UP001174677">
    <property type="component" value="Chromosome 12"/>
</dbReference>
<dbReference type="Gene3D" id="1.10.510.10">
    <property type="entry name" value="Transferase(Phosphotransferase) domain 1"/>
    <property type="match status" value="1"/>
</dbReference>